<dbReference type="RefSeq" id="WP_331791416.1">
    <property type="nucleotide sequence ID" value="NZ_BAAAUO010000012.1"/>
</dbReference>
<dbReference type="InterPro" id="IPR019591">
    <property type="entry name" value="Mrp/NBP35_ATP-bd"/>
</dbReference>
<proteinExistence type="inferred from homology"/>
<organism evidence="8 9">
    <name type="scientific">Microbacterium schleiferi</name>
    <dbReference type="NCBI Taxonomy" id="69362"/>
    <lineage>
        <taxon>Bacteria</taxon>
        <taxon>Bacillati</taxon>
        <taxon>Actinomycetota</taxon>
        <taxon>Actinomycetes</taxon>
        <taxon>Micrococcales</taxon>
        <taxon>Microbacteriaceae</taxon>
        <taxon>Microbacterium</taxon>
    </lineage>
</organism>
<evidence type="ECO:0000259" key="7">
    <source>
        <dbReference type="Pfam" id="PF01883"/>
    </source>
</evidence>
<reference evidence="8 9" key="1">
    <citation type="submission" date="2024-01" db="EMBL/GenBank/DDBJ databases">
        <title>the genome sequence of strain Microbacterium schleiferi NBRC 15075.</title>
        <authorList>
            <person name="Ding Y."/>
            <person name="Zhang G."/>
        </authorList>
    </citation>
    <scope>NUCLEOTIDE SEQUENCE [LARGE SCALE GENOMIC DNA]</scope>
    <source>
        <strain evidence="8 9">NBRC 15075</strain>
    </source>
</reference>
<sequence length="382" mass="38994">MTAADEVARAVGSVIDPELRRPIGELGMVRGARVDDGAAWVDIALTVAGCPAAARIESDVRAAALSVPGVVSAEITVGVMDADERARLTEMLRAGRPARSMPFGPDSLTRVIAVTSGKGGVGKSTLTALLATTLAARGLRVGLIDADVHGFSIPGILGLVGPDGAPPQPTRIDDLMLPPVAHGVKVISIGMFLRRGSGEEPLGAVAWRGPMLHRTVQQFLTDVHFGDLDILLLDMPPGTGDVAISVGQLLPHAEVIVVTTPQRAAADVAIRSGIVARQTGQRVLGVVENMAPLTLPDGTVLDLFGSGGGELVAQALQTDAEPVPLLGSIPLSQGVRASGDAGDVHLVTDAADPAAAAIEAVAEAVLGSGRGLSGRPLPMRVK</sequence>
<evidence type="ECO:0000256" key="4">
    <source>
        <dbReference type="ARBA" id="ARBA00023004"/>
    </source>
</evidence>
<keyword evidence="2 6" id="KW-0547">Nucleotide-binding</keyword>
<dbReference type="InterPro" id="IPR034904">
    <property type="entry name" value="FSCA_dom_sf"/>
</dbReference>
<feature type="domain" description="MIP18 family-like" evidence="7">
    <location>
        <begin position="5"/>
        <end position="74"/>
    </location>
</feature>
<keyword evidence="1 6" id="KW-0479">Metal-binding</keyword>
<protein>
    <recommendedName>
        <fullName evidence="6">Iron-sulfur cluster carrier protein</fullName>
    </recommendedName>
</protein>
<evidence type="ECO:0000313" key="9">
    <source>
        <dbReference type="Proteomes" id="UP001351900"/>
    </source>
</evidence>
<keyword evidence="4 6" id="KW-0408">Iron</keyword>
<gene>
    <name evidence="8" type="ORF">V2V91_07750</name>
</gene>
<name>A0ABU7V5R1_9MICO</name>
<keyword evidence="6" id="KW-0378">Hydrolase</keyword>
<evidence type="ECO:0000313" key="8">
    <source>
        <dbReference type="EMBL" id="MEF2255031.1"/>
    </source>
</evidence>
<comment type="subunit">
    <text evidence="6">Homodimer.</text>
</comment>
<evidence type="ECO:0000256" key="5">
    <source>
        <dbReference type="ARBA" id="ARBA00023014"/>
    </source>
</evidence>
<dbReference type="PANTHER" id="PTHR42961">
    <property type="entry name" value="IRON-SULFUR PROTEIN NUBPL"/>
    <property type="match status" value="1"/>
</dbReference>
<dbReference type="SUPFAM" id="SSF117916">
    <property type="entry name" value="Fe-S cluster assembly (FSCA) domain-like"/>
    <property type="match status" value="1"/>
</dbReference>
<evidence type="ECO:0000256" key="3">
    <source>
        <dbReference type="ARBA" id="ARBA00022840"/>
    </source>
</evidence>
<dbReference type="InterPro" id="IPR002744">
    <property type="entry name" value="MIP18-like"/>
</dbReference>
<dbReference type="Proteomes" id="UP001351900">
    <property type="component" value="Unassembled WGS sequence"/>
</dbReference>
<dbReference type="Pfam" id="PF10609">
    <property type="entry name" value="ParA"/>
    <property type="match status" value="1"/>
</dbReference>
<dbReference type="PANTHER" id="PTHR42961:SF2">
    <property type="entry name" value="IRON-SULFUR PROTEIN NUBPL"/>
    <property type="match status" value="1"/>
</dbReference>
<comment type="function">
    <text evidence="6">Binds and transfers iron-sulfur (Fe-S) clusters to target apoproteins. Can hydrolyze ATP.</text>
</comment>
<dbReference type="Gene3D" id="3.40.50.300">
    <property type="entry name" value="P-loop containing nucleotide triphosphate hydrolases"/>
    <property type="match status" value="1"/>
</dbReference>
<keyword evidence="5 6" id="KW-0411">Iron-sulfur</keyword>
<dbReference type="InterPro" id="IPR027417">
    <property type="entry name" value="P-loop_NTPase"/>
</dbReference>
<dbReference type="InterPro" id="IPR044304">
    <property type="entry name" value="NUBPL-like"/>
</dbReference>
<feature type="binding site" evidence="6">
    <location>
        <begin position="117"/>
        <end position="124"/>
    </location>
    <ligand>
        <name>ATP</name>
        <dbReference type="ChEBI" id="CHEBI:30616"/>
    </ligand>
</feature>
<keyword evidence="9" id="KW-1185">Reference proteome</keyword>
<evidence type="ECO:0000256" key="1">
    <source>
        <dbReference type="ARBA" id="ARBA00022723"/>
    </source>
</evidence>
<dbReference type="Pfam" id="PF01883">
    <property type="entry name" value="FeS_assembly_P"/>
    <property type="match status" value="1"/>
</dbReference>
<dbReference type="SUPFAM" id="SSF52540">
    <property type="entry name" value="P-loop containing nucleoside triphosphate hydrolases"/>
    <property type="match status" value="1"/>
</dbReference>
<evidence type="ECO:0000256" key="2">
    <source>
        <dbReference type="ARBA" id="ARBA00022741"/>
    </source>
</evidence>
<dbReference type="Gene3D" id="3.30.300.130">
    <property type="entry name" value="Fe-S cluster assembly (FSCA)"/>
    <property type="match status" value="1"/>
</dbReference>
<dbReference type="HAMAP" id="MF_02040">
    <property type="entry name" value="Mrp_NBP35"/>
    <property type="match status" value="1"/>
</dbReference>
<dbReference type="InterPro" id="IPR033756">
    <property type="entry name" value="YlxH/NBP35"/>
</dbReference>
<accession>A0ABU7V5R1</accession>
<evidence type="ECO:0000256" key="6">
    <source>
        <dbReference type="HAMAP-Rule" id="MF_02040"/>
    </source>
</evidence>
<comment type="similarity">
    <text evidence="6">Belongs to the Mrp/NBP35 ATP-binding proteins family.</text>
</comment>
<dbReference type="CDD" id="cd02037">
    <property type="entry name" value="Mrp_NBP35"/>
    <property type="match status" value="1"/>
</dbReference>
<dbReference type="EMBL" id="JAZHOV010000004">
    <property type="protein sequence ID" value="MEF2255031.1"/>
    <property type="molecule type" value="Genomic_DNA"/>
</dbReference>
<comment type="caution">
    <text evidence="8">The sequence shown here is derived from an EMBL/GenBank/DDBJ whole genome shotgun (WGS) entry which is preliminary data.</text>
</comment>
<keyword evidence="3 6" id="KW-0067">ATP-binding</keyword>